<dbReference type="Proteomes" id="UP001596481">
    <property type="component" value="Unassembled WGS sequence"/>
</dbReference>
<dbReference type="InterPro" id="IPR042099">
    <property type="entry name" value="ANL_N_sf"/>
</dbReference>
<organism evidence="2 3">
    <name type="scientific">Haloferax namakaokahaiae</name>
    <dbReference type="NCBI Taxonomy" id="1748331"/>
    <lineage>
        <taxon>Archaea</taxon>
        <taxon>Methanobacteriati</taxon>
        <taxon>Methanobacteriota</taxon>
        <taxon>Stenosarchaea group</taxon>
        <taxon>Halobacteria</taxon>
        <taxon>Halobacteriales</taxon>
        <taxon>Haloferacaceae</taxon>
        <taxon>Haloferax</taxon>
    </lineage>
</organism>
<accession>A0ABD5ZEC5</accession>
<evidence type="ECO:0000313" key="3">
    <source>
        <dbReference type="Proteomes" id="UP001596481"/>
    </source>
</evidence>
<dbReference type="Pfam" id="PF00501">
    <property type="entry name" value="AMP-binding"/>
    <property type="match status" value="1"/>
</dbReference>
<dbReference type="EMBL" id="JBHTAA010000005">
    <property type="protein sequence ID" value="MFC7203501.1"/>
    <property type="molecule type" value="Genomic_DNA"/>
</dbReference>
<dbReference type="RefSeq" id="WP_390222840.1">
    <property type="nucleotide sequence ID" value="NZ_JBHTAA010000005.1"/>
</dbReference>
<dbReference type="SUPFAM" id="SSF56801">
    <property type="entry name" value="Acetyl-CoA synthetase-like"/>
    <property type="match status" value="1"/>
</dbReference>
<evidence type="ECO:0000313" key="2">
    <source>
        <dbReference type="EMBL" id="MFC7203501.1"/>
    </source>
</evidence>
<comment type="caution">
    <text evidence="2">The sequence shown here is derived from an EMBL/GenBank/DDBJ whole genome shotgun (WGS) entry which is preliminary data.</text>
</comment>
<protein>
    <submittedName>
        <fullName evidence="2">AMP-binding protein</fullName>
    </submittedName>
</protein>
<gene>
    <name evidence="2" type="ORF">ACFQJC_08250</name>
</gene>
<proteinExistence type="predicted"/>
<dbReference type="InterPro" id="IPR000873">
    <property type="entry name" value="AMP-dep_synth/lig_dom"/>
</dbReference>
<name>A0ABD5ZEC5_9EURY</name>
<feature type="domain" description="AMP-dependent synthetase/ligase" evidence="1">
    <location>
        <begin position="150"/>
        <end position="213"/>
    </location>
</feature>
<keyword evidence="3" id="KW-1185">Reference proteome</keyword>
<dbReference type="Gene3D" id="3.40.50.12780">
    <property type="entry name" value="N-terminal domain of ligase-like"/>
    <property type="match status" value="1"/>
</dbReference>
<evidence type="ECO:0000259" key="1">
    <source>
        <dbReference type="Pfam" id="PF00501"/>
    </source>
</evidence>
<dbReference type="AlphaFoldDB" id="A0ABD5ZEC5"/>
<sequence length="239" mass="25459">MDVLGDLMARDRRSGRDALRVEATDRTDTYHDFITTSYKAGNVLRYLGVRKAGHVALEPVALPETLLTFFGAAQLGAVTSFDADSEARVTLVDVAREDEFDLPPGQKLATYGGPPKRASTTHWEKEVWSENPAVHPEIVSPDDVVLLADGTEYTHRDLMTTAHELVADYSLGPDDAVALCAPITHPGAVVAGIVAPLLAGGTVVVPDGDPDDSENVVLVVGEGDFEAETVAPDDVLSLD</sequence>
<reference evidence="2 3" key="1">
    <citation type="journal article" date="2019" name="Int. J. Syst. Evol. Microbiol.">
        <title>The Global Catalogue of Microorganisms (GCM) 10K type strain sequencing project: providing services to taxonomists for standard genome sequencing and annotation.</title>
        <authorList>
            <consortium name="The Broad Institute Genomics Platform"/>
            <consortium name="The Broad Institute Genome Sequencing Center for Infectious Disease"/>
            <person name="Wu L."/>
            <person name="Ma J."/>
        </authorList>
    </citation>
    <scope>NUCLEOTIDE SEQUENCE [LARGE SCALE GENOMIC DNA]</scope>
    <source>
        <strain evidence="2 3">DSM 29988</strain>
    </source>
</reference>